<sequence length="480" mass="54056">MGLVCRAFLEPAMDELWRWLPTVDHLIRVLPEHTRGDEPEHQLIVVEEPSEADWQRFVFYARRVQELDYDLDIDSRGIEGPSVNWESVVEFFPGDRLLPNLRCLRSDQGWMQRFFHLTLHPPLRHLFLEDIYLASQGSLAKALRQCGDTLETLNINTADWEPSPVSDAVSRSISCCQVLVDLHADSLLPETIRHLSQLPTLTSLRFILEKIGEDMNMLSFPALQSLDVGTQKQDPAELVYFLERLGGPILQKLAIRYDAEEDFDVPGVFPRRSRAFPFAVHVEAVLRVSVTFPCLRSISYPFYVDPRLAPSASRFCTASVLRPLLGLPNLESVDLRNIPFHLMSSDIAMFAEHWPALRTLRLGDSVNQAQSAIRVEDLLPLADGCPALSDLGLPLHITKRTTCVALRPPFGKSTSRLKNLHIGGTDIEFSPDAAAFLASVFPEARLFGEGSVYKAVYDLDCTKKTILQVMEAQQAMHNGM</sequence>
<dbReference type="EMBL" id="BPQB01000072">
    <property type="protein sequence ID" value="GJE97473.1"/>
    <property type="molecule type" value="Genomic_DNA"/>
</dbReference>
<keyword evidence="2" id="KW-1185">Reference proteome</keyword>
<evidence type="ECO:0008006" key="3">
    <source>
        <dbReference type="Google" id="ProtNLM"/>
    </source>
</evidence>
<accession>A0A9P3GKB4</accession>
<dbReference type="Gene3D" id="3.80.10.10">
    <property type="entry name" value="Ribonuclease Inhibitor"/>
    <property type="match status" value="1"/>
</dbReference>
<comment type="caution">
    <text evidence="1">The sequence shown here is derived from an EMBL/GenBank/DDBJ whole genome shotgun (WGS) entry which is preliminary data.</text>
</comment>
<protein>
    <recommendedName>
        <fullName evidence="3">F-box domain-containing protein</fullName>
    </recommendedName>
</protein>
<name>A0A9P3GKB4_9APHY</name>
<evidence type="ECO:0000313" key="2">
    <source>
        <dbReference type="Proteomes" id="UP000703269"/>
    </source>
</evidence>
<dbReference type="AlphaFoldDB" id="A0A9P3GKB4"/>
<evidence type="ECO:0000313" key="1">
    <source>
        <dbReference type="EMBL" id="GJE97473.1"/>
    </source>
</evidence>
<organism evidence="1 2">
    <name type="scientific">Phanerochaete sordida</name>
    <dbReference type="NCBI Taxonomy" id="48140"/>
    <lineage>
        <taxon>Eukaryota</taxon>
        <taxon>Fungi</taxon>
        <taxon>Dikarya</taxon>
        <taxon>Basidiomycota</taxon>
        <taxon>Agaricomycotina</taxon>
        <taxon>Agaricomycetes</taxon>
        <taxon>Polyporales</taxon>
        <taxon>Phanerochaetaceae</taxon>
        <taxon>Phanerochaete</taxon>
    </lineage>
</organism>
<dbReference type="Proteomes" id="UP000703269">
    <property type="component" value="Unassembled WGS sequence"/>
</dbReference>
<dbReference type="OrthoDB" id="3255541at2759"/>
<gene>
    <name evidence="1" type="ORF">PsYK624_136940</name>
</gene>
<dbReference type="InterPro" id="IPR032675">
    <property type="entry name" value="LRR_dom_sf"/>
</dbReference>
<proteinExistence type="predicted"/>
<reference evidence="1 2" key="1">
    <citation type="submission" date="2021-08" db="EMBL/GenBank/DDBJ databases">
        <title>Draft Genome Sequence of Phanerochaete sordida strain YK-624.</title>
        <authorList>
            <person name="Mori T."/>
            <person name="Dohra H."/>
            <person name="Suzuki T."/>
            <person name="Kawagishi H."/>
            <person name="Hirai H."/>
        </authorList>
    </citation>
    <scope>NUCLEOTIDE SEQUENCE [LARGE SCALE GENOMIC DNA]</scope>
    <source>
        <strain evidence="1 2">YK-624</strain>
    </source>
</reference>
<dbReference type="SUPFAM" id="SSF52047">
    <property type="entry name" value="RNI-like"/>
    <property type="match status" value="1"/>
</dbReference>